<evidence type="ECO:0000259" key="3">
    <source>
        <dbReference type="Pfam" id="PF03816"/>
    </source>
</evidence>
<keyword evidence="5" id="KW-1185">Reference proteome</keyword>
<evidence type="ECO:0000313" key="5">
    <source>
        <dbReference type="Proteomes" id="UP000190657"/>
    </source>
</evidence>
<organism evidence="4 5">
    <name type="scientific">Eubacterium coprostanoligenes</name>
    <dbReference type="NCBI Taxonomy" id="290054"/>
    <lineage>
        <taxon>Bacteria</taxon>
        <taxon>Bacillati</taxon>
        <taxon>Bacillota</taxon>
        <taxon>Clostridia</taxon>
        <taxon>Eubacteriales</taxon>
        <taxon>Eubacteriaceae</taxon>
        <taxon>Eubacterium</taxon>
    </lineage>
</organism>
<gene>
    <name evidence="4" type="ORF">SAMN02745114_01165</name>
</gene>
<name>A0A1T4M7P3_9FIRM</name>
<feature type="domain" description="Cell envelope-related transcriptional attenuator" evidence="3">
    <location>
        <begin position="98"/>
        <end position="220"/>
    </location>
</feature>
<dbReference type="STRING" id="290054.SAMN02745114_01165"/>
<keyword evidence="2" id="KW-0812">Transmembrane</keyword>
<evidence type="ECO:0000313" key="4">
    <source>
        <dbReference type="EMBL" id="SJZ62808.1"/>
    </source>
</evidence>
<evidence type="ECO:0000256" key="2">
    <source>
        <dbReference type="SAM" id="Phobius"/>
    </source>
</evidence>
<comment type="similarity">
    <text evidence="1">Belongs to the LytR/CpsA/Psr (LCP) family.</text>
</comment>
<sequence>MKIFKHRGDIYISKSNGKKSREEHILLILLVVIVIFTVAFFGILSQKYSSVKEFFAGENVTVTEQVNTVEKLPKISGKSNFLIIETDDEESVIHFAFLVQADKDTQSYKVCSLSPNTDIDGQSLYDLYSLGGGATIQTKLTSYLGVNIDYYASMKTNDFIEFVNKLGTYIYPSTDVIKFSNENPDDKYSVRIGKGEQKLSGSETADILRYYSNDMVDYSKANQIILYGLTELFNEENFENAEAIFRLFINSSTTNITVRDFQDNIDSLEVFCKKNRDIAVYSAKIKYSQSNVLTPKSVQEIKGYFSK</sequence>
<accession>A0A1T4M7P3</accession>
<dbReference type="EMBL" id="FUWW01000011">
    <property type="protein sequence ID" value="SJZ62808.1"/>
    <property type="molecule type" value="Genomic_DNA"/>
</dbReference>
<keyword evidence="2" id="KW-1133">Transmembrane helix</keyword>
<keyword evidence="2" id="KW-0472">Membrane</keyword>
<dbReference type="PANTHER" id="PTHR33392">
    <property type="entry name" value="POLYISOPRENYL-TEICHOIC ACID--PEPTIDOGLYCAN TEICHOIC ACID TRANSFERASE TAGU"/>
    <property type="match status" value="1"/>
</dbReference>
<protein>
    <submittedName>
        <fullName evidence="4">Transcriptional attenuator, LytR family</fullName>
    </submittedName>
</protein>
<evidence type="ECO:0000256" key="1">
    <source>
        <dbReference type="ARBA" id="ARBA00006068"/>
    </source>
</evidence>
<dbReference type="OrthoDB" id="305468at2"/>
<reference evidence="4 5" key="1">
    <citation type="submission" date="2017-02" db="EMBL/GenBank/DDBJ databases">
        <authorList>
            <person name="Peterson S.W."/>
        </authorList>
    </citation>
    <scope>NUCLEOTIDE SEQUENCE [LARGE SCALE GENOMIC DNA]</scope>
    <source>
        <strain evidence="4 5">ATCC 51222</strain>
    </source>
</reference>
<dbReference type="Pfam" id="PF03816">
    <property type="entry name" value="LytR_cpsA_psr"/>
    <property type="match status" value="1"/>
</dbReference>
<dbReference type="AlphaFoldDB" id="A0A1T4M7P3"/>
<dbReference type="InterPro" id="IPR004474">
    <property type="entry name" value="LytR_CpsA_psr"/>
</dbReference>
<dbReference type="RefSeq" id="WP_078768642.1">
    <property type="nucleotide sequence ID" value="NZ_FUWW01000011.1"/>
</dbReference>
<dbReference type="InterPro" id="IPR050922">
    <property type="entry name" value="LytR/CpsA/Psr_CW_biosynth"/>
</dbReference>
<feature type="transmembrane region" description="Helical" evidence="2">
    <location>
        <begin position="24"/>
        <end position="44"/>
    </location>
</feature>
<dbReference type="Proteomes" id="UP000190657">
    <property type="component" value="Unassembled WGS sequence"/>
</dbReference>
<proteinExistence type="inferred from homology"/>
<dbReference type="PANTHER" id="PTHR33392:SF6">
    <property type="entry name" value="POLYISOPRENYL-TEICHOIC ACID--PEPTIDOGLYCAN TEICHOIC ACID TRANSFERASE TAGU"/>
    <property type="match status" value="1"/>
</dbReference>
<dbReference type="Gene3D" id="3.40.630.190">
    <property type="entry name" value="LCP protein"/>
    <property type="match status" value="1"/>
</dbReference>